<feature type="transmembrane region" description="Helical" evidence="9">
    <location>
        <begin position="215"/>
        <end position="239"/>
    </location>
</feature>
<dbReference type="Gene3D" id="1.20.5.170">
    <property type="match status" value="1"/>
</dbReference>
<evidence type="ECO:0000256" key="4">
    <source>
        <dbReference type="ARBA" id="ARBA00023015"/>
    </source>
</evidence>
<evidence type="ECO:0000256" key="7">
    <source>
        <dbReference type="ARBA" id="ARBA00023242"/>
    </source>
</evidence>
<evidence type="ECO:0000256" key="3">
    <source>
        <dbReference type="ARBA" id="ARBA00007163"/>
    </source>
</evidence>
<dbReference type="SUPFAM" id="SSF57959">
    <property type="entry name" value="Leucine zipper domain"/>
    <property type="match status" value="1"/>
</dbReference>
<evidence type="ECO:0000256" key="5">
    <source>
        <dbReference type="ARBA" id="ARBA00023125"/>
    </source>
</evidence>
<dbReference type="PANTHER" id="PTHR47416:SF8">
    <property type="entry name" value="BASIC-LEUCINE ZIPPER TRANSCRIPTION FACTOR E-RELATED"/>
    <property type="match status" value="1"/>
</dbReference>
<feature type="region of interest" description="Disordered" evidence="8">
    <location>
        <begin position="29"/>
        <end position="54"/>
    </location>
</feature>
<keyword evidence="9" id="KW-0812">Transmembrane</keyword>
<evidence type="ECO:0000256" key="8">
    <source>
        <dbReference type="SAM" id="MobiDB-lite"/>
    </source>
</evidence>
<sequence>MNSPEEKLSKIDWEAFLDELPDFEIGRLLQDSDETPPSVTVGAAADDDNNKNNHPVLCEIENLLMDDAENDVVFPETPSSESDYDKLLADILVEPEGQRPKTESDEGSDKDRVVDASTRDKTPHEPPSKKLRRQLRNRDAAVRSRERKKQHVKDLEMKSRYYEGECRRLGHLLHCCYAENHALRLCLQLRGAFDASMTMQESAVLLLEPLLLGSLLWLVGIMCQLSLPLMLWLTAVLPIENIGQKDLRRVTQKGPESKISEYFQMQSFLKSRRCRASKTKMKFSFLML</sequence>
<comment type="similarity">
    <text evidence="3">Belongs to the bZIP family.</text>
</comment>
<feature type="domain" description="BZIP" evidence="10">
    <location>
        <begin position="127"/>
        <end position="169"/>
    </location>
</feature>
<dbReference type="GO" id="GO:0003700">
    <property type="term" value="F:DNA-binding transcription factor activity"/>
    <property type="evidence" value="ECO:0007669"/>
    <property type="project" value="InterPro"/>
</dbReference>
<evidence type="ECO:0000313" key="12">
    <source>
        <dbReference type="Proteomes" id="UP001359559"/>
    </source>
</evidence>
<evidence type="ECO:0000313" key="11">
    <source>
        <dbReference type="EMBL" id="KAK7279033.1"/>
    </source>
</evidence>
<dbReference type="SMART" id="SM00338">
    <property type="entry name" value="BRLZ"/>
    <property type="match status" value="1"/>
</dbReference>
<keyword evidence="9" id="KW-1133">Transmembrane helix</keyword>
<comment type="caution">
    <text evidence="11">The sequence shown here is derived from an EMBL/GenBank/DDBJ whole genome shotgun (WGS) entry which is preliminary data.</text>
</comment>
<accession>A0AAN9FVR5</accession>
<keyword evidence="6" id="KW-0804">Transcription</keyword>
<evidence type="ECO:0000256" key="6">
    <source>
        <dbReference type="ARBA" id="ARBA00023163"/>
    </source>
</evidence>
<feature type="region of interest" description="Disordered" evidence="8">
    <location>
        <begin position="93"/>
        <end position="152"/>
    </location>
</feature>
<organism evidence="11 12">
    <name type="scientific">Clitoria ternatea</name>
    <name type="common">Butterfly pea</name>
    <dbReference type="NCBI Taxonomy" id="43366"/>
    <lineage>
        <taxon>Eukaryota</taxon>
        <taxon>Viridiplantae</taxon>
        <taxon>Streptophyta</taxon>
        <taxon>Embryophyta</taxon>
        <taxon>Tracheophyta</taxon>
        <taxon>Spermatophyta</taxon>
        <taxon>Magnoliopsida</taxon>
        <taxon>eudicotyledons</taxon>
        <taxon>Gunneridae</taxon>
        <taxon>Pentapetalae</taxon>
        <taxon>rosids</taxon>
        <taxon>fabids</taxon>
        <taxon>Fabales</taxon>
        <taxon>Fabaceae</taxon>
        <taxon>Papilionoideae</taxon>
        <taxon>50 kb inversion clade</taxon>
        <taxon>NPAAA clade</taxon>
        <taxon>indigoferoid/millettioid clade</taxon>
        <taxon>Phaseoleae</taxon>
        <taxon>Clitoria</taxon>
    </lineage>
</organism>
<keyword evidence="7" id="KW-0539">Nucleus</keyword>
<dbReference type="GO" id="GO:0003677">
    <property type="term" value="F:DNA binding"/>
    <property type="evidence" value="ECO:0007669"/>
    <property type="project" value="UniProtKB-KW"/>
</dbReference>
<keyword evidence="5" id="KW-0238">DNA-binding</keyword>
<gene>
    <name evidence="11" type="ORF">RJT34_24076</name>
</gene>
<dbReference type="PROSITE" id="PS00036">
    <property type="entry name" value="BZIP_BASIC"/>
    <property type="match status" value="1"/>
</dbReference>
<evidence type="ECO:0000256" key="9">
    <source>
        <dbReference type="SAM" id="Phobius"/>
    </source>
</evidence>
<dbReference type="InterPro" id="IPR004827">
    <property type="entry name" value="bZIP"/>
</dbReference>
<comment type="subcellular location">
    <subcellularLocation>
        <location evidence="2">Endoplasmic reticulum membrane</location>
        <topology evidence="2">Single-pass membrane protein</topology>
    </subcellularLocation>
    <subcellularLocation>
        <location evidence="1">Nucleus</location>
    </subcellularLocation>
</comment>
<dbReference type="GO" id="GO:0005634">
    <property type="term" value="C:nucleus"/>
    <property type="evidence" value="ECO:0007669"/>
    <property type="project" value="UniProtKB-SubCell"/>
</dbReference>
<dbReference type="PROSITE" id="PS50217">
    <property type="entry name" value="BZIP"/>
    <property type="match status" value="1"/>
</dbReference>
<dbReference type="EMBL" id="JAYKXN010000006">
    <property type="protein sequence ID" value="KAK7279033.1"/>
    <property type="molecule type" value="Genomic_DNA"/>
</dbReference>
<keyword evidence="12" id="KW-1185">Reference proteome</keyword>
<evidence type="ECO:0000259" key="10">
    <source>
        <dbReference type="PROSITE" id="PS50217"/>
    </source>
</evidence>
<reference evidence="11 12" key="1">
    <citation type="submission" date="2024-01" db="EMBL/GenBank/DDBJ databases">
        <title>The genomes of 5 underutilized Papilionoideae crops provide insights into root nodulation and disease resistance.</title>
        <authorList>
            <person name="Yuan L."/>
        </authorList>
    </citation>
    <scope>NUCLEOTIDE SEQUENCE [LARGE SCALE GENOMIC DNA]</scope>
    <source>
        <strain evidence="11">LY-2023</strain>
        <tissue evidence="11">Leaf</tissue>
    </source>
</reference>
<dbReference type="Pfam" id="PF07716">
    <property type="entry name" value="bZIP_2"/>
    <property type="match status" value="1"/>
</dbReference>
<dbReference type="InterPro" id="IPR046347">
    <property type="entry name" value="bZIP_sf"/>
</dbReference>
<dbReference type="PANTHER" id="PTHR47416">
    <property type="entry name" value="BASIC-LEUCINE ZIPPER TRANSCRIPTION FACTOR F-RELATED"/>
    <property type="match status" value="1"/>
</dbReference>
<dbReference type="AlphaFoldDB" id="A0AAN9FVR5"/>
<evidence type="ECO:0000256" key="2">
    <source>
        <dbReference type="ARBA" id="ARBA00004389"/>
    </source>
</evidence>
<name>A0AAN9FVR5_CLITE</name>
<dbReference type="Proteomes" id="UP001359559">
    <property type="component" value="Unassembled WGS sequence"/>
</dbReference>
<evidence type="ECO:0000256" key="1">
    <source>
        <dbReference type="ARBA" id="ARBA00004123"/>
    </source>
</evidence>
<proteinExistence type="inferred from homology"/>
<dbReference type="CDD" id="cd14704">
    <property type="entry name" value="bZIP_HY5-like"/>
    <property type="match status" value="1"/>
</dbReference>
<dbReference type="GO" id="GO:0005789">
    <property type="term" value="C:endoplasmic reticulum membrane"/>
    <property type="evidence" value="ECO:0007669"/>
    <property type="project" value="UniProtKB-SubCell"/>
</dbReference>
<keyword evidence="9" id="KW-0472">Membrane</keyword>
<feature type="compositionally biased region" description="Basic and acidic residues" evidence="8">
    <location>
        <begin position="96"/>
        <end position="128"/>
    </location>
</feature>
<protein>
    <recommendedName>
        <fullName evidence="10">BZIP domain-containing protein</fullName>
    </recommendedName>
</protein>
<keyword evidence="4" id="KW-0805">Transcription regulation</keyword>